<dbReference type="AlphaFoldDB" id="A0A5N6GIJ8"/>
<reference evidence="1" key="1">
    <citation type="submission" date="2019-04" db="EMBL/GenBank/DDBJ databases">
        <title>Friends and foes A comparative genomics study of 23 Aspergillus species from section Flavi.</title>
        <authorList>
            <consortium name="DOE Joint Genome Institute"/>
            <person name="Kjaerbolling I."/>
            <person name="Vesth T."/>
            <person name="Frisvad J.C."/>
            <person name="Nybo J.L."/>
            <person name="Theobald S."/>
            <person name="Kildgaard S."/>
            <person name="Isbrandt T."/>
            <person name="Kuo A."/>
            <person name="Sato A."/>
            <person name="Lyhne E.K."/>
            <person name="Kogle M.E."/>
            <person name="Wiebenga A."/>
            <person name="Kun R.S."/>
            <person name="Lubbers R.J."/>
            <person name="Makela M.R."/>
            <person name="Barry K."/>
            <person name="Chovatia M."/>
            <person name="Clum A."/>
            <person name="Daum C."/>
            <person name="Haridas S."/>
            <person name="He G."/>
            <person name="LaButti K."/>
            <person name="Lipzen A."/>
            <person name="Mondo S."/>
            <person name="Riley R."/>
            <person name="Salamov A."/>
            <person name="Simmons B.A."/>
            <person name="Magnuson J.K."/>
            <person name="Henrissat B."/>
            <person name="Mortensen U.H."/>
            <person name="Larsen T.O."/>
            <person name="Devries R.P."/>
            <person name="Grigoriev I.V."/>
            <person name="Machida M."/>
            <person name="Baker S.E."/>
            <person name="Andersen M.R."/>
        </authorList>
    </citation>
    <scope>NUCLEOTIDE SEQUENCE [LARGE SCALE GENOMIC DNA]</scope>
    <source>
        <strain evidence="1">CBS 121.62</strain>
    </source>
</reference>
<gene>
    <name evidence="1" type="ORF">BDV35DRAFT_369092</name>
</gene>
<dbReference type="Proteomes" id="UP000325434">
    <property type="component" value="Unassembled WGS sequence"/>
</dbReference>
<accession>A0A5N6GIJ8</accession>
<name>A0A5N6GIJ8_ASPFL</name>
<organism evidence="1">
    <name type="scientific">Aspergillus flavus</name>
    <dbReference type="NCBI Taxonomy" id="5059"/>
    <lineage>
        <taxon>Eukaryota</taxon>
        <taxon>Fungi</taxon>
        <taxon>Dikarya</taxon>
        <taxon>Ascomycota</taxon>
        <taxon>Pezizomycotina</taxon>
        <taxon>Eurotiomycetes</taxon>
        <taxon>Eurotiomycetidae</taxon>
        <taxon>Eurotiales</taxon>
        <taxon>Aspergillaceae</taxon>
        <taxon>Aspergillus</taxon>
        <taxon>Aspergillus subgen. Circumdati</taxon>
    </lineage>
</organism>
<dbReference type="EMBL" id="ML734685">
    <property type="protein sequence ID" value="KAB8241627.1"/>
    <property type="molecule type" value="Genomic_DNA"/>
</dbReference>
<protein>
    <submittedName>
        <fullName evidence="1">Uncharacterized protein</fullName>
    </submittedName>
</protein>
<sequence>MYVHTLQSLTVQFHQGPTNTTLQLLYQRKLDLPPRIRHRLGRVKVANSRCYRLLWLFVAFP</sequence>
<proteinExistence type="predicted"/>
<evidence type="ECO:0000313" key="1">
    <source>
        <dbReference type="EMBL" id="KAB8241627.1"/>
    </source>
</evidence>